<dbReference type="PANTHER" id="PTHR34985:SF1">
    <property type="entry name" value="SLR0554 PROTEIN"/>
    <property type="match status" value="1"/>
</dbReference>
<evidence type="ECO:0000256" key="1">
    <source>
        <dbReference type="SAM" id="MobiDB-lite"/>
    </source>
</evidence>
<dbReference type="PANTHER" id="PTHR34985">
    <property type="entry name" value="SLR0554 PROTEIN"/>
    <property type="match status" value="1"/>
</dbReference>
<evidence type="ECO:0000259" key="2">
    <source>
        <dbReference type="Pfam" id="PF05272"/>
    </source>
</evidence>
<accession>A0A7W8HY81</accession>
<dbReference type="Proteomes" id="UP000566663">
    <property type="component" value="Unassembled WGS sequence"/>
</dbReference>
<gene>
    <name evidence="3" type="ORF">HNQ67_001378</name>
</gene>
<dbReference type="RefSeq" id="WP_183253670.1">
    <property type="nucleotide sequence ID" value="NZ_BAAAFF010000005.1"/>
</dbReference>
<dbReference type="Pfam" id="PF05272">
    <property type="entry name" value="VapE-like_dom"/>
    <property type="match status" value="1"/>
</dbReference>
<keyword evidence="3" id="KW-0067">ATP-binding</keyword>
<comment type="caution">
    <text evidence="3">The sequence shown here is derived from an EMBL/GenBank/DDBJ whole genome shotgun (WGS) entry which is preliminary data.</text>
</comment>
<dbReference type="EMBL" id="JACHFZ010000002">
    <property type="protein sequence ID" value="MBB5291864.1"/>
    <property type="molecule type" value="Genomic_DNA"/>
</dbReference>
<organism evidence="3 4">
    <name type="scientific">Brevundimonas basaltis</name>
    <dbReference type="NCBI Taxonomy" id="472166"/>
    <lineage>
        <taxon>Bacteria</taxon>
        <taxon>Pseudomonadati</taxon>
        <taxon>Pseudomonadota</taxon>
        <taxon>Alphaproteobacteria</taxon>
        <taxon>Caulobacterales</taxon>
        <taxon>Caulobacteraceae</taxon>
        <taxon>Brevundimonas</taxon>
    </lineage>
</organism>
<dbReference type="GO" id="GO:0004386">
    <property type="term" value="F:helicase activity"/>
    <property type="evidence" value="ECO:0007669"/>
    <property type="project" value="UniProtKB-KW"/>
</dbReference>
<proteinExistence type="predicted"/>
<dbReference type="AlphaFoldDB" id="A0A7W8HY81"/>
<reference evidence="3 4" key="1">
    <citation type="submission" date="2020-08" db="EMBL/GenBank/DDBJ databases">
        <title>Genomic Encyclopedia of Type Strains, Phase IV (KMG-IV): sequencing the most valuable type-strain genomes for metagenomic binning, comparative biology and taxonomic classification.</title>
        <authorList>
            <person name="Goeker M."/>
        </authorList>
    </citation>
    <scope>NUCLEOTIDE SEQUENCE [LARGE SCALE GENOMIC DNA]</scope>
    <source>
        <strain evidence="3 4">DSM 25335</strain>
    </source>
</reference>
<keyword evidence="3" id="KW-0378">Hydrolase</keyword>
<keyword evidence="3" id="KW-0547">Nucleotide-binding</keyword>
<dbReference type="InterPro" id="IPR007936">
    <property type="entry name" value="VapE-like_dom"/>
</dbReference>
<keyword evidence="3" id="KW-0347">Helicase</keyword>
<name>A0A7W8HY81_9CAUL</name>
<sequence length="411" mass="45749">MNIRKEIGPFPDRPPPRSDRPPATIANVEHLLEHAGIKVRYNEVSKRDEILLPNKTGSRDNVDNVTLTYIISLAAEHHIPTGNVPGFVEAIANKNAYNPVQDWIRSRPWDGTDRLPDVYGTVVQAEGYPESLKEIILRKWLRSVSAAATRNNFRSRGVLTLQGAQGAGKSSWIKALISDPDLADGVIKLGHHMDPSNKDSLIGAIGFAITEIGELDSSFKKDIARLKGFLTDDTDRVRRPYDRRESSYPRRTVFAATVNEHQFLQDPTGNTRFWTIPVASLNWQHQIDMQQVFAQLAQEVEEGETWWLADDEEALLNDLNSRHSTASPVAERLAEMVDIDRIGAEGLAAMSASEVLEALAFPLTNPMAREAGAALRNLLGDPKKINGTMKWRVPVRDVDGSNPAKPWGKPY</sequence>
<protein>
    <submittedName>
        <fullName evidence="3">Putative DNA primase/helicase</fullName>
    </submittedName>
</protein>
<evidence type="ECO:0000313" key="3">
    <source>
        <dbReference type="EMBL" id="MBB5291864.1"/>
    </source>
</evidence>
<evidence type="ECO:0000313" key="4">
    <source>
        <dbReference type="Proteomes" id="UP000566663"/>
    </source>
</evidence>
<feature type="region of interest" description="Disordered" evidence="1">
    <location>
        <begin position="1"/>
        <end position="21"/>
    </location>
</feature>
<feature type="domain" description="Virulence-associated protein E-like" evidence="2">
    <location>
        <begin position="106"/>
        <end position="324"/>
    </location>
</feature>
<keyword evidence="4" id="KW-1185">Reference proteome</keyword>